<gene>
    <name evidence="1" type="ORF">CANINC_000411</name>
</gene>
<dbReference type="Proteomes" id="UP000307173">
    <property type="component" value="Unassembled WGS sequence"/>
</dbReference>
<dbReference type="EMBL" id="SELW01000066">
    <property type="protein sequence ID" value="TID31000.1"/>
    <property type="molecule type" value="Genomic_DNA"/>
</dbReference>
<dbReference type="Gene3D" id="1.10.30.10">
    <property type="entry name" value="High mobility group box domain"/>
    <property type="match status" value="1"/>
</dbReference>
<name>A0A4V6TTT6_9ASCO</name>
<proteinExistence type="predicted"/>
<keyword evidence="2" id="KW-1185">Reference proteome</keyword>
<reference evidence="1 2" key="1">
    <citation type="journal article" date="2019" name="Front. Genet.">
        <title>Whole-Genome Sequencing of the Opportunistic Yeast Pathogen Candida inconspicua Uncovers Its Hybrid Origin.</title>
        <authorList>
            <person name="Mixao V."/>
            <person name="Hansen A.P."/>
            <person name="Saus E."/>
            <person name="Boekhout T."/>
            <person name="Lass-Florl C."/>
            <person name="Gabaldon T."/>
        </authorList>
    </citation>
    <scope>NUCLEOTIDE SEQUENCE [LARGE SCALE GENOMIC DNA]</scope>
    <source>
        <strain evidence="1 2">CBS 180</strain>
    </source>
</reference>
<protein>
    <submittedName>
        <fullName evidence="1">Uncharacterized protein</fullName>
    </submittedName>
</protein>
<dbReference type="AlphaFoldDB" id="A0A4V6TTT6"/>
<evidence type="ECO:0000313" key="2">
    <source>
        <dbReference type="Proteomes" id="UP000307173"/>
    </source>
</evidence>
<dbReference type="InterPro" id="IPR036910">
    <property type="entry name" value="HMG_box_dom_sf"/>
</dbReference>
<dbReference type="SUPFAM" id="SSF47095">
    <property type="entry name" value="HMG-box"/>
    <property type="match status" value="1"/>
</dbReference>
<organism evidence="1 2">
    <name type="scientific">Pichia inconspicua</name>
    <dbReference type="NCBI Taxonomy" id="52247"/>
    <lineage>
        <taxon>Eukaryota</taxon>
        <taxon>Fungi</taxon>
        <taxon>Dikarya</taxon>
        <taxon>Ascomycota</taxon>
        <taxon>Saccharomycotina</taxon>
        <taxon>Pichiomycetes</taxon>
        <taxon>Pichiales</taxon>
        <taxon>Pichiaceae</taxon>
        <taxon>Pichia</taxon>
    </lineage>
</organism>
<dbReference type="OrthoDB" id="2392544at2759"/>
<comment type="caution">
    <text evidence="1">The sequence shown here is derived from an EMBL/GenBank/DDBJ whole genome shotgun (WGS) entry which is preliminary data.</text>
</comment>
<evidence type="ECO:0000313" key="1">
    <source>
        <dbReference type="EMBL" id="TID31000.1"/>
    </source>
</evidence>
<sequence length="184" mass="21814">MYTFKLSDPEVTQKQITKVATITPVEFSIITKDEGYDQKKFTKIQKPKYQQNNRKPRNVFLMFRGLVRLPIKNLMGDISFENVSKLSSSMWAKRTADVENYMKYLAKQDEIYWENKSQLKQLVSKRIKNTKSLPTSYVFISDDDEKPNKRFRHYRIEKPTTKLIVRSQKKSATRVQDVFISQDQ</sequence>
<accession>A0A4V6TTT6</accession>